<dbReference type="OrthoDB" id="4846833at2759"/>
<proteinExistence type="predicted"/>
<dbReference type="Proteomes" id="UP000813385">
    <property type="component" value="Unassembled WGS sequence"/>
</dbReference>
<accession>A0A8K0TSL5</accession>
<evidence type="ECO:0000313" key="2">
    <source>
        <dbReference type="Proteomes" id="UP000813385"/>
    </source>
</evidence>
<name>A0A8K0TSL5_9PEZI</name>
<dbReference type="AlphaFoldDB" id="A0A8K0TSL5"/>
<organism evidence="1 2">
    <name type="scientific">Plectosphaerella cucumerina</name>
    <dbReference type="NCBI Taxonomy" id="40658"/>
    <lineage>
        <taxon>Eukaryota</taxon>
        <taxon>Fungi</taxon>
        <taxon>Dikarya</taxon>
        <taxon>Ascomycota</taxon>
        <taxon>Pezizomycotina</taxon>
        <taxon>Sordariomycetes</taxon>
        <taxon>Hypocreomycetidae</taxon>
        <taxon>Glomerellales</taxon>
        <taxon>Plectosphaerellaceae</taxon>
        <taxon>Plectosphaerella</taxon>
    </lineage>
</organism>
<sequence>MTQTFGQDAFIKKDRRALYGEGQLLEIWDDFNVIPFGVTDYPAKFQIDPFRWSSKKIGDRSRTQLVFDHQPRCGHPPLYDEAQHLLCQVLEPPQIAGPFIHIPPKGSLVVAKVYDALFYTPVSDFGHERIDTVAEADREIAHEGAAYRHLSEMSDKAAHPKSTIIPSLQLKFYGLWHFAAKSQDPAFAGSTRSVRLFLLELKVLNTSGRYKKARISQFLGLTEVFGQQHFSGEEMDAGRLMREMHRAGDALDPDFPASQVVLYPKRFHYKRWLDHQ</sequence>
<gene>
    <name evidence="1" type="ORF">B0T11DRAFT_323157</name>
</gene>
<protein>
    <submittedName>
        <fullName evidence="1">Uncharacterized protein</fullName>
    </submittedName>
</protein>
<dbReference type="EMBL" id="JAGPXD010000001">
    <property type="protein sequence ID" value="KAH7375081.1"/>
    <property type="molecule type" value="Genomic_DNA"/>
</dbReference>
<comment type="caution">
    <text evidence="1">The sequence shown here is derived from an EMBL/GenBank/DDBJ whole genome shotgun (WGS) entry which is preliminary data.</text>
</comment>
<reference evidence="1" key="1">
    <citation type="journal article" date="2021" name="Nat. Commun.">
        <title>Genetic determinants of endophytism in the Arabidopsis root mycobiome.</title>
        <authorList>
            <person name="Mesny F."/>
            <person name="Miyauchi S."/>
            <person name="Thiergart T."/>
            <person name="Pickel B."/>
            <person name="Atanasova L."/>
            <person name="Karlsson M."/>
            <person name="Huettel B."/>
            <person name="Barry K.W."/>
            <person name="Haridas S."/>
            <person name="Chen C."/>
            <person name="Bauer D."/>
            <person name="Andreopoulos W."/>
            <person name="Pangilinan J."/>
            <person name="LaButti K."/>
            <person name="Riley R."/>
            <person name="Lipzen A."/>
            <person name="Clum A."/>
            <person name="Drula E."/>
            <person name="Henrissat B."/>
            <person name="Kohler A."/>
            <person name="Grigoriev I.V."/>
            <person name="Martin F.M."/>
            <person name="Hacquard S."/>
        </authorList>
    </citation>
    <scope>NUCLEOTIDE SEQUENCE</scope>
    <source>
        <strain evidence="1">MPI-CAGE-AT-0016</strain>
    </source>
</reference>
<evidence type="ECO:0000313" key="1">
    <source>
        <dbReference type="EMBL" id="KAH7375081.1"/>
    </source>
</evidence>
<keyword evidence="2" id="KW-1185">Reference proteome</keyword>